<keyword evidence="4" id="KW-0285">Flavoprotein</keyword>
<protein>
    <recommendedName>
        <fullName evidence="8">NADPH--hemoprotein reductase</fullName>
        <ecNumber evidence="8">1.6.2.4</ecNumber>
    </recommendedName>
</protein>
<feature type="domain" description="Flavodoxin-like" evidence="10">
    <location>
        <begin position="573"/>
        <end position="722"/>
    </location>
</feature>
<evidence type="ECO:0000256" key="9">
    <source>
        <dbReference type="SAM" id="MobiDB-lite"/>
    </source>
</evidence>
<dbReference type="PROSITE" id="PS51384">
    <property type="entry name" value="FAD_FR"/>
    <property type="match status" value="1"/>
</dbReference>
<sequence>MSDTPAPTLPVPVPSGAPESGAPAAVLPGGTGDGSPGVPEVTVEVDAESGVPLVDISAVGPTDTPVQQIMELMREHGPVLRRRLHGRDVLFVSDPELVAELCDEERFAKQVGPALENVREFTADGLFTAYDDEPNWAKAHDILMPAFALGSMRTYHPVMLRVARRLIRSWDARMAAGQPVDVAEDMTRMTLDTIGLAGFGYDFGSFERPEGHPFVRAMVRCLEWSMNRLGRVPGIDYTEQDEAFRADADYLASVVDEVIANRAGSGGGTGTSAADGGNAGSGGTGADGRDAGSGGAAEAPAEDLLGLMLGAVHPADGTTLDHANIRNQVITFLIAGHETTSGALSFALHYLVRHPAELRAVQREVDALWGDTADPEPEFAEIGLLRRTRQALNEALRLWPTAAAFGRRARRDTLLGGRIPLRAGEWAIVAAPMLHRAPVWGDNPELFDPDRFAPEAEADRPVHAYKPFGTGERACIGRQFALHEATMLLALLVHRYRPLDHAGYRLRVKESLTLKPEGLTLTLRPRTAADRRALARTAPAAPAPGGPAGTGTDATTGTDAGHGPARVRPGTGLLVLHGSNYGTCRGFAAELAELGEALGCTTEVAPLDDYPDGVPDRGPAGEERPVVIVAASYNGRPTDDAARFTGWLERAEPGAAAGVPYAVLGVGDRTWAATYQRVPTLIDTRLAELGGVRLADRGVADAAGDLAAGVRAFAAALRARLLERYGDPESAGAPAAAAAPGAVTGTDAPATGPAYTVTELTGGPLDAAAARYGLVPMTVTASRDLTAPGYPRVKRLVRLALPAGAAYRTADHLTVLPANAPERVTRTAALLGADPDTLLSLAPARPGRGPLAVDRPLTVRELLTHHLDLGHRPGGDRLARLAALNPCPPERAALAALAAEAGDGPGPATLPELLTTYPALREALDWAELLELLPPMRPRTYSVSSSPAVDPGHLDLMVSVAPERPGTGSAHLAALNPGDTVLARLQPCRDAFRVEHGPRPLILIAAGTGLAPFRGVIADRRALLAANPAAGETAPANPAVPELAPANPAAPGPYGRLLCYVGCDAPDADYLHAEELRAAEAAGAVELRPAFSAAPVAGHRFVQHRIEAEAAELWPLLEAGAGVYVCGDGARMAPGVRAALRTVYLRHTPGAGEADAQRWLDGLAAEGRYTEDVYAG</sequence>
<dbReference type="InterPro" id="IPR017938">
    <property type="entry name" value="Riboflavin_synthase-like_b-brl"/>
</dbReference>
<feature type="domain" description="FAD-binding FR-type" evidence="11">
    <location>
        <begin position="772"/>
        <end position="995"/>
    </location>
</feature>
<feature type="region of interest" description="Disordered" evidence="9">
    <location>
        <begin position="536"/>
        <end position="566"/>
    </location>
</feature>
<dbReference type="Gene3D" id="2.40.30.10">
    <property type="entry name" value="Translation factors"/>
    <property type="match status" value="1"/>
</dbReference>
<dbReference type="InterPro" id="IPR001128">
    <property type="entry name" value="Cyt_P450"/>
</dbReference>
<dbReference type="InterPro" id="IPR039261">
    <property type="entry name" value="FNR_nucleotide-bd"/>
</dbReference>
<dbReference type="Gene3D" id="1.20.990.10">
    <property type="entry name" value="NADPH-cytochrome p450 Reductase, Chain A, domain 3"/>
    <property type="match status" value="1"/>
</dbReference>
<dbReference type="InterPro" id="IPR023173">
    <property type="entry name" value="NADPH_Cyt_P450_Rdtase_alpha"/>
</dbReference>
<feature type="region of interest" description="Disordered" evidence="9">
    <location>
        <begin position="265"/>
        <end position="297"/>
    </location>
</feature>
<evidence type="ECO:0000256" key="6">
    <source>
        <dbReference type="ARBA" id="ARBA00022857"/>
    </source>
</evidence>
<reference evidence="12" key="1">
    <citation type="submission" date="2022-08" db="EMBL/GenBank/DDBJ databases">
        <authorList>
            <person name="Somphong A."/>
            <person name="Phongsopitanun W."/>
        </authorList>
    </citation>
    <scope>NUCLEOTIDE SEQUENCE</scope>
    <source>
        <strain evidence="12">LP05-1</strain>
    </source>
</reference>
<feature type="compositionally biased region" description="Gly residues" evidence="9">
    <location>
        <begin position="277"/>
        <end position="295"/>
    </location>
</feature>
<dbReference type="SUPFAM" id="SSF63380">
    <property type="entry name" value="Riboflavin synthase domain-like"/>
    <property type="match status" value="1"/>
</dbReference>
<dbReference type="PROSITE" id="PS50902">
    <property type="entry name" value="FLAVODOXIN_LIKE"/>
    <property type="match status" value="1"/>
</dbReference>
<dbReference type="InterPro" id="IPR036396">
    <property type="entry name" value="Cyt_P450_sf"/>
</dbReference>
<dbReference type="PANTHER" id="PTHR19384">
    <property type="entry name" value="NITRIC OXIDE SYNTHASE-RELATED"/>
    <property type="match status" value="1"/>
</dbReference>
<dbReference type="PANTHER" id="PTHR19384:SF17">
    <property type="entry name" value="NADPH--CYTOCHROME P450 REDUCTASE"/>
    <property type="match status" value="1"/>
</dbReference>
<keyword evidence="6" id="KW-0521">NADP</keyword>
<comment type="caution">
    <text evidence="12">The sequence shown here is derived from an EMBL/GenBank/DDBJ whole genome shotgun (WGS) entry which is preliminary data.</text>
</comment>
<evidence type="ECO:0000313" key="13">
    <source>
        <dbReference type="Proteomes" id="UP001431313"/>
    </source>
</evidence>
<evidence type="ECO:0000259" key="11">
    <source>
        <dbReference type="PROSITE" id="PS51384"/>
    </source>
</evidence>
<evidence type="ECO:0000256" key="5">
    <source>
        <dbReference type="ARBA" id="ARBA00022827"/>
    </source>
</evidence>
<dbReference type="EC" id="1.6.2.4" evidence="8"/>
<keyword evidence="7" id="KW-0560">Oxidoreductase</keyword>
<feature type="compositionally biased region" description="Low complexity" evidence="9">
    <location>
        <begin position="16"/>
        <end position="26"/>
    </location>
</feature>
<dbReference type="InterPro" id="IPR003097">
    <property type="entry name" value="CysJ-like_FAD-binding"/>
</dbReference>
<feature type="compositionally biased region" description="Low complexity" evidence="9">
    <location>
        <begin position="550"/>
        <end position="561"/>
    </location>
</feature>
<dbReference type="Gene3D" id="3.40.50.360">
    <property type="match status" value="1"/>
</dbReference>
<dbReference type="SUPFAM" id="SSF52218">
    <property type="entry name" value="Flavoproteins"/>
    <property type="match status" value="1"/>
</dbReference>
<dbReference type="InterPro" id="IPR029039">
    <property type="entry name" value="Flavoprotein-like_sf"/>
</dbReference>
<dbReference type="PRINTS" id="PR00463">
    <property type="entry name" value="EP450I"/>
</dbReference>
<dbReference type="InterPro" id="IPR017972">
    <property type="entry name" value="Cyt_P450_CS"/>
</dbReference>
<dbReference type="InterPro" id="IPR002401">
    <property type="entry name" value="Cyt_P450_E_grp-I"/>
</dbReference>
<accession>A0ABT2CIR2</accession>
<dbReference type="RefSeq" id="WP_258788552.1">
    <property type="nucleotide sequence ID" value="NZ_JANUGQ010000013.1"/>
</dbReference>
<dbReference type="Pfam" id="PF00067">
    <property type="entry name" value="p450"/>
    <property type="match status" value="1"/>
</dbReference>
<dbReference type="InterPro" id="IPR017927">
    <property type="entry name" value="FAD-bd_FR_type"/>
</dbReference>
<dbReference type="PRINTS" id="PR00385">
    <property type="entry name" value="P450"/>
</dbReference>
<evidence type="ECO:0000256" key="8">
    <source>
        <dbReference type="ARBA" id="ARBA00023797"/>
    </source>
</evidence>
<organism evidence="12 13">
    <name type="scientific">Streptomyces pyxinae</name>
    <dbReference type="NCBI Taxonomy" id="2970734"/>
    <lineage>
        <taxon>Bacteria</taxon>
        <taxon>Bacillati</taxon>
        <taxon>Actinomycetota</taxon>
        <taxon>Actinomycetes</taxon>
        <taxon>Kitasatosporales</taxon>
        <taxon>Streptomycetaceae</taxon>
        <taxon>Streptomyces</taxon>
    </lineage>
</organism>
<dbReference type="CDD" id="cd11068">
    <property type="entry name" value="CYP120A1"/>
    <property type="match status" value="1"/>
</dbReference>
<gene>
    <name evidence="12" type="ORF">NX801_16835</name>
</gene>
<evidence type="ECO:0000256" key="7">
    <source>
        <dbReference type="ARBA" id="ARBA00023002"/>
    </source>
</evidence>
<dbReference type="Gene3D" id="1.10.630.10">
    <property type="entry name" value="Cytochrome P450"/>
    <property type="match status" value="1"/>
</dbReference>
<comment type="cofactor">
    <cofactor evidence="2">
        <name>FAD</name>
        <dbReference type="ChEBI" id="CHEBI:57692"/>
    </cofactor>
</comment>
<keyword evidence="5" id="KW-0274">FAD</keyword>
<evidence type="ECO:0000313" key="12">
    <source>
        <dbReference type="EMBL" id="MCS0637300.1"/>
    </source>
</evidence>
<dbReference type="Gene3D" id="3.40.50.80">
    <property type="entry name" value="Nucleotide-binding domain of ferredoxin-NADP reductase (FNR) module"/>
    <property type="match status" value="1"/>
</dbReference>
<evidence type="ECO:0000256" key="1">
    <source>
        <dbReference type="ARBA" id="ARBA00001917"/>
    </source>
</evidence>
<evidence type="ECO:0000256" key="3">
    <source>
        <dbReference type="ARBA" id="ARBA00022448"/>
    </source>
</evidence>
<dbReference type="EMBL" id="JANUGQ010000013">
    <property type="protein sequence ID" value="MCS0637300.1"/>
    <property type="molecule type" value="Genomic_DNA"/>
</dbReference>
<evidence type="ECO:0000259" key="10">
    <source>
        <dbReference type="PROSITE" id="PS50902"/>
    </source>
</evidence>
<comment type="cofactor">
    <cofactor evidence="1">
        <name>FMN</name>
        <dbReference type="ChEBI" id="CHEBI:58210"/>
    </cofactor>
</comment>
<feature type="region of interest" description="Disordered" evidence="9">
    <location>
        <begin position="1"/>
        <end position="38"/>
    </location>
</feature>
<keyword evidence="13" id="KW-1185">Reference proteome</keyword>
<dbReference type="InterPro" id="IPR008254">
    <property type="entry name" value="Flavodoxin/NO_synth"/>
</dbReference>
<dbReference type="PROSITE" id="PS00086">
    <property type="entry name" value="CYTOCHROME_P450"/>
    <property type="match status" value="1"/>
</dbReference>
<evidence type="ECO:0000256" key="2">
    <source>
        <dbReference type="ARBA" id="ARBA00001974"/>
    </source>
</evidence>
<dbReference type="SUPFAM" id="SSF48264">
    <property type="entry name" value="Cytochrome P450"/>
    <property type="match status" value="1"/>
</dbReference>
<dbReference type="Proteomes" id="UP001431313">
    <property type="component" value="Unassembled WGS sequence"/>
</dbReference>
<dbReference type="Pfam" id="PF00258">
    <property type="entry name" value="Flavodoxin_1"/>
    <property type="match status" value="1"/>
</dbReference>
<dbReference type="Pfam" id="PF00667">
    <property type="entry name" value="FAD_binding_1"/>
    <property type="match status" value="1"/>
</dbReference>
<proteinExistence type="predicted"/>
<name>A0ABT2CIR2_9ACTN</name>
<keyword evidence="3" id="KW-0813">Transport</keyword>
<evidence type="ECO:0000256" key="4">
    <source>
        <dbReference type="ARBA" id="ARBA00022630"/>
    </source>
</evidence>
<dbReference type="SUPFAM" id="SSF52343">
    <property type="entry name" value="Ferredoxin reductase-like, C-terminal NADP-linked domain"/>
    <property type="match status" value="1"/>
</dbReference>